<dbReference type="AlphaFoldDB" id="A0A840B2P0"/>
<evidence type="ECO:0000313" key="2">
    <source>
        <dbReference type="EMBL" id="MBB3943447.1"/>
    </source>
</evidence>
<sequence>MRIVFAIILLAAGLTTVSQKAWADFNVDMAGNPFAPFVRLNTEFGQVRVDQRIIIRLPSPASAPVAVGAQRQSVAKLQYKEKKIGKCLWVDRLGGSRPGPDRTLDLLTRDGILIRAYLGDGCLAREFYAGAYMERSFDGKLCVDRDVLHARTGAKCEIDKFRLLIPR</sequence>
<protein>
    <recommendedName>
        <fullName evidence="4">DUF3617 domain-containing protein</fullName>
    </recommendedName>
</protein>
<dbReference type="RefSeq" id="WP_183941764.1">
    <property type="nucleotide sequence ID" value="NZ_BAABBG010000005.1"/>
</dbReference>
<feature type="chain" id="PRO_5032659765" description="DUF3617 domain-containing protein" evidence="1">
    <location>
        <begin position="24"/>
        <end position="167"/>
    </location>
</feature>
<feature type="signal peptide" evidence="1">
    <location>
        <begin position="1"/>
        <end position="23"/>
    </location>
</feature>
<dbReference type="EMBL" id="JACIEA010000002">
    <property type="protein sequence ID" value="MBB3943447.1"/>
    <property type="molecule type" value="Genomic_DNA"/>
</dbReference>
<keyword evidence="3" id="KW-1185">Reference proteome</keyword>
<evidence type="ECO:0000256" key="1">
    <source>
        <dbReference type="SAM" id="SignalP"/>
    </source>
</evidence>
<comment type="caution">
    <text evidence="2">The sequence shown here is derived from an EMBL/GenBank/DDBJ whole genome shotgun (WGS) entry which is preliminary data.</text>
</comment>
<evidence type="ECO:0000313" key="3">
    <source>
        <dbReference type="Proteomes" id="UP000581447"/>
    </source>
</evidence>
<accession>A0A840B2P0</accession>
<proteinExistence type="predicted"/>
<name>A0A840B2P0_9SPHN</name>
<organism evidence="2 3">
    <name type="scientific">Sphingorhabdus rigui</name>
    <dbReference type="NCBI Taxonomy" id="1282858"/>
    <lineage>
        <taxon>Bacteria</taxon>
        <taxon>Pseudomonadati</taxon>
        <taxon>Pseudomonadota</taxon>
        <taxon>Alphaproteobacteria</taxon>
        <taxon>Sphingomonadales</taxon>
        <taxon>Sphingomonadaceae</taxon>
        <taxon>Sphingorhabdus</taxon>
    </lineage>
</organism>
<reference evidence="2 3" key="1">
    <citation type="submission" date="2020-08" db="EMBL/GenBank/DDBJ databases">
        <title>Genomic Encyclopedia of Type Strains, Phase IV (KMG-IV): sequencing the most valuable type-strain genomes for metagenomic binning, comparative biology and taxonomic classification.</title>
        <authorList>
            <person name="Goeker M."/>
        </authorList>
    </citation>
    <scope>NUCLEOTIDE SEQUENCE [LARGE SCALE GENOMIC DNA]</scope>
    <source>
        <strain evidence="2 3">DSM 29050</strain>
    </source>
</reference>
<gene>
    <name evidence="2" type="ORF">GGR91_001705</name>
</gene>
<dbReference type="Proteomes" id="UP000581447">
    <property type="component" value="Unassembled WGS sequence"/>
</dbReference>
<keyword evidence="1" id="KW-0732">Signal</keyword>
<evidence type="ECO:0008006" key="4">
    <source>
        <dbReference type="Google" id="ProtNLM"/>
    </source>
</evidence>